<sequence length="365" mass="42445">MPALVSNHPPVRRWIPAPVTKEENIDWADLTFVDLARAKTPEGRAEQVRLARDATHRQGFFYVVNHGLDQAIVDRMVDIAALAFDDVSEEEKLRYQARMKETGEYLGYKLPQYWHIANGVKDRIEHYNFPRDTSRRDHPTVLRPFLPEIQRMIEFTHCEVLNEVQKLLSLGLELPENALPDLHPFDETNHSFWRFMLYNPRTQEEEEKTNNIWMKGHADHMSFTAIWSQPVTALQIKDWDGQWRYVRHVENALVINCGDSTEYLSGGYYKSAVHRVVKPPADQEGYRRLGLLYFHYMKDDALIAPLLESPVVQREGITKSISGDPPTQETWRKNRTAVYGVSQLQRGEDGTEYEIVNGVRVTHYN</sequence>
<protein>
    <submittedName>
        <fullName evidence="1">Clavaminate synthase-like protein</fullName>
    </submittedName>
</protein>
<proteinExistence type="predicted"/>
<accession>A0ACC0UE69</accession>
<evidence type="ECO:0000313" key="2">
    <source>
        <dbReference type="Proteomes" id="UP001207468"/>
    </source>
</evidence>
<dbReference type="EMBL" id="JAGFNK010000055">
    <property type="protein sequence ID" value="KAI9509797.1"/>
    <property type="molecule type" value="Genomic_DNA"/>
</dbReference>
<evidence type="ECO:0000313" key="1">
    <source>
        <dbReference type="EMBL" id="KAI9509797.1"/>
    </source>
</evidence>
<comment type="caution">
    <text evidence="1">The sequence shown here is derived from an EMBL/GenBank/DDBJ whole genome shotgun (WGS) entry which is preliminary data.</text>
</comment>
<gene>
    <name evidence="1" type="ORF">F5148DRAFT_693799</name>
</gene>
<organism evidence="1 2">
    <name type="scientific">Russula earlei</name>
    <dbReference type="NCBI Taxonomy" id="71964"/>
    <lineage>
        <taxon>Eukaryota</taxon>
        <taxon>Fungi</taxon>
        <taxon>Dikarya</taxon>
        <taxon>Basidiomycota</taxon>
        <taxon>Agaricomycotina</taxon>
        <taxon>Agaricomycetes</taxon>
        <taxon>Russulales</taxon>
        <taxon>Russulaceae</taxon>
        <taxon>Russula</taxon>
    </lineage>
</organism>
<dbReference type="Proteomes" id="UP001207468">
    <property type="component" value="Unassembled WGS sequence"/>
</dbReference>
<name>A0ACC0UE69_9AGAM</name>
<reference evidence="1" key="1">
    <citation type="submission" date="2021-03" db="EMBL/GenBank/DDBJ databases">
        <title>Evolutionary priming and transition to the ectomycorrhizal habit in an iconic lineage of mushroom-forming fungi: is preadaptation a requirement?</title>
        <authorList>
            <consortium name="DOE Joint Genome Institute"/>
            <person name="Looney B.P."/>
            <person name="Miyauchi S."/>
            <person name="Morin E."/>
            <person name="Drula E."/>
            <person name="Courty P.E."/>
            <person name="Chicoki N."/>
            <person name="Fauchery L."/>
            <person name="Kohler A."/>
            <person name="Kuo A."/>
            <person name="LaButti K."/>
            <person name="Pangilinan J."/>
            <person name="Lipzen A."/>
            <person name="Riley R."/>
            <person name="Andreopoulos W."/>
            <person name="He G."/>
            <person name="Johnson J."/>
            <person name="Barry K.W."/>
            <person name="Grigoriev I.V."/>
            <person name="Nagy L."/>
            <person name="Hibbett D."/>
            <person name="Henrissat B."/>
            <person name="Matheny P.B."/>
            <person name="Labbe J."/>
            <person name="Martin A.F."/>
        </authorList>
    </citation>
    <scope>NUCLEOTIDE SEQUENCE</scope>
    <source>
        <strain evidence="1">BPL698</strain>
    </source>
</reference>
<keyword evidence="2" id="KW-1185">Reference proteome</keyword>